<evidence type="ECO:0000256" key="1">
    <source>
        <dbReference type="SAM" id="MobiDB-lite"/>
    </source>
</evidence>
<dbReference type="Pfam" id="PF04851">
    <property type="entry name" value="ResIII"/>
    <property type="match status" value="1"/>
</dbReference>
<dbReference type="GO" id="GO:0004386">
    <property type="term" value="F:helicase activity"/>
    <property type="evidence" value="ECO:0007669"/>
    <property type="project" value="UniProtKB-KW"/>
</dbReference>
<gene>
    <name evidence="4" type="ORF">ACFSCY_38365</name>
</gene>
<dbReference type="RefSeq" id="WP_343981442.1">
    <property type="nucleotide sequence ID" value="NZ_BAAAJG010000014.1"/>
</dbReference>
<comment type="caution">
    <text evidence="4">The sequence shown here is derived from an EMBL/GenBank/DDBJ whole genome shotgun (WGS) entry which is preliminary data.</text>
</comment>
<dbReference type="SMART" id="SM00490">
    <property type="entry name" value="HELICc"/>
    <property type="match status" value="1"/>
</dbReference>
<dbReference type="InterPro" id="IPR050742">
    <property type="entry name" value="Helicase_Restrict-Modif_Enz"/>
</dbReference>
<dbReference type="SMART" id="SM00487">
    <property type="entry name" value="DEXDc"/>
    <property type="match status" value="1"/>
</dbReference>
<keyword evidence="4" id="KW-0378">Hydrolase</keyword>
<name>A0ABW4G094_9PSEU</name>
<keyword evidence="5" id="KW-1185">Reference proteome</keyword>
<keyword evidence="4" id="KW-0067">ATP-binding</keyword>
<dbReference type="EMBL" id="JBHUCP010000052">
    <property type="protein sequence ID" value="MFD1535286.1"/>
    <property type="molecule type" value="Genomic_DNA"/>
</dbReference>
<feature type="domain" description="Helicase ATP-binding" evidence="2">
    <location>
        <begin position="162"/>
        <end position="337"/>
    </location>
</feature>
<dbReference type="PROSITE" id="PS51192">
    <property type="entry name" value="HELICASE_ATP_BIND_1"/>
    <property type="match status" value="1"/>
</dbReference>
<dbReference type="InterPro" id="IPR001650">
    <property type="entry name" value="Helicase_C-like"/>
</dbReference>
<dbReference type="Proteomes" id="UP001597145">
    <property type="component" value="Unassembled WGS sequence"/>
</dbReference>
<dbReference type="Pfam" id="PF00271">
    <property type="entry name" value="Helicase_C"/>
    <property type="match status" value="1"/>
</dbReference>
<organism evidence="4 5">
    <name type="scientific">Pseudonocardia aurantiaca</name>
    <dbReference type="NCBI Taxonomy" id="75290"/>
    <lineage>
        <taxon>Bacteria</taxon>
        <taxon>Bacillati</taxon>
        <taxon>Actinomycetota</taxon>
        <taxon>Actinomycetes</taxon>
        <taxon>Pseudonocardiales</taxon>
        <taxon>Pseudonocardiaceae</taxon>
        <taxon>Pseudonocardia</taxon>
    </lineage>
</organism>
<dbReference type="InterPro" id="IPR027417">
    <property type="entry name" value="P-loop_NTPase"/>
</dbReference>
<dbReference type="Gene3D" id="3.40.50.300">
    <property type="entry name" value="P-loop containing nucleotide triphosphate hydrolases"/>
    <property type="match status" value="2"/>
</dbReference>
<dbReference type="PANTHER" id="PTHR47396:SF1">
    <property type="entry name" value="ATP-DEPENDENT HELICASE IRC3-RELATED"/>
    <property type="match status" value="1"/>
</dbReference>
<feature type="domain" description="Helicase C-terminal" evidence="3">
    <location>
        <begin position="398"/>
        <end position="560"/>
    </location>
</feature>
<dbReference type="InterPro" id="IPR014001">
    <property type="entry name" value="Helicase_ATP-bd"/>
</dbReference>
<accession>A0ABW4G094</accession>
<evidence type="ECO:0000259" key="2">
    <source>
        <dbReference type="PROSITE" id="PS51192"/>
    </source>
</evidence>
<evidence type="ECO:0000313" key="4">
    <source>
        <dbReference type="EMBL" id="MFD1535286.1"/>
    </source>
</evidence>
<dbReference type="PANTHER" id="PTHR47396">
    <property type="entry name" value="TYPE I RESTRICTION ENZYME ECOKI R PROTEIN"/>
    <property type="match status" value="1"/>
</dbReference>
<dbReference type="SUPFAM" id="SSF52540">
    <property type="entry name" value="P-loop containing nucleoside triphosphate hydrolases"/>
    <property type="match status" value="1"/>
</dbReference>
<dbReference type="EC" id="3.6.4.-" evidence="4"/>
<protein>
    <submittedName>
        <fullName evidence="4">DEAD/DEAH box helicase</fullName>
        <ecNumber evidence="4">3.6.4.-</ecNumber>
    </submittedName>
</protein>
<keyword evidence="4" id="KW-0547">Nucleotide-binding</keyword>
<feature type="region of interest" description="Disordered" evidence="1">
    <location>
        <begin position="734"/>
        <end position="755"/>
    </location>
</feature>
<dbReference type="PROSITE" id="PS51194">
    <property type="entry name" value="HELICASE_CTER"/>
    <property type="match status" value="1"/>
</dbReference>
<keyword evidence="4" id="KW-0347">Helicase</keyword>
<proteinExistence type="predicted"/>
<dbReference type="InterPro" id="IPR006935">
    <property type="entry name" value="Helicase/UvrB_N"/>
</dbReference>
<reference evidence="5" key="1">
    <citation type="journal article" date="2019" name="Int. J. Syst. Evol. Microbiol.">
        <title>The Global Catalogue of Microorganisms (GCM) 10K type strain sequencing project: providing services to taxonomists for standard genome sequencing and annotation.</title>
        <authorList>
            <consortium name="The Broad Institute Genomics Platform"/>
            <consortium name="The Broad Institute Genome Sequencing Center for Infectious Disease"/>
            <person name="Wu L."/>
            <person name="Ma J."/>
        </authorList>
    </citation>
    <scope>NUCLEOTIDE SEQUENCE [LARGE SCALE GENOMIC DNA]</scope>
    <source>
        <strain evidence="5">JCM 12165</strain>
    </source>
</reference>
<evidence type="ECO:0000259" key="3">
    <source>
        <dbReference type="PROSITE" id="PS51194"/>
    </source>
</evidence>
<dbReference type="GO" id="GO:0016787">
    <property type="term" value="F:hydrolase activity"/>
    <property type="evidence" value="ECO:0007669"/>
    <property type="project" value="UniProtKB-KW"/>
</dbReference>
<evidence type="ECO:0000313" key="5">
    <source>
        <dbReference type="Proteomes" id="UP001597145"/>
    </source>
</evidence>
<sequence length="890" mass="100292">MAVYQSNGGGEDLAALRGLAEEQLPTLAGKVLGSPPAMRHMDVLIDPLRSGWLPQLDNQRLDELVNHVQHNLTGDARDVRLRTKQQRIAFVRERRKTHNLKLLVRNAFVSAHRRWLPAQTIAAPPVPADSAQWTLLGEGRRDTNDAYPHQLQAWTSLDRMARARRAADRSGLLVLPTGAGKTYTLVRWLLERMDEDRELTVLWIADRQELVEQAAFSFAKVAASRPRGFSRTLRRIHNGASPATTLADEDLDVAIVTRQSLRGRLDEAAKKRLRRFFGARPAVVVVDEAHHAVAPTYEDLLDYIQQVTDPLLVGLTATPWPSGYGATERLRKRFPQTIATAEVGELIRSGVLARPVHHTVETGEHVELSEAERRQLGGPDLPASVLRRFDNERRNEAVVQAWLDRPAEWGKTLVFAVDIEHADRLSARFRERDVNALVVHSRAEMSRVDVLKQFRAATGPTVLVSVGMLTEGVDLPDARTAILARPTTSRILLRQMIGRVLRGPLSGGDPAAHIVDMRDHWDDDVDVLAPVEIPMDGEQEGESLPGERPHLLPRVIDELTGGPVSEDVLYRVLRGYRERIRGQSGLPAMTSATLVGFFRLDDLSPPVFDHTRSRYDELIRAELHGKPLGVRGPLDLFDDLPVPRPLRRDVEAVVDFIRAQRIEPPFEPLRAVFSVRALARELGAQPMTPSEQSDWLRKRFESSLARSMFPGFHAFYEAVHQELFSLGLPDAHGRFNPEDPRRRSGASRPQAKLRHSDRDLGELLGRVKAHARSLLAADDPHYLDLLATPLQVDWTRNPTNTVFAYWAPRISGPRRGTPQIWVNRLLSAPQTQIPDENLEYLLWHEVLHHLLPRQGHDAEFRRLEAMWPNSEQHDHFLDTLAERYDLSAAG</sequence>